<accession>A0A4E0S2P3</accession>
<feature type="region of interest" description="Disordered" evidence="1">
    <location>
        <begin position="1084"/>
        <end position="1136"/>
    </location>
</feature>
<dbReference type="EMBL" id="JXXN02000296">
    <property type="protein sequence ID" value="THD27872.1"/>
    <property type="molecule type" value="Genomic_DNA"/>
</dbReference>
<dbReference type="Proteomes" id="UP000230066">
    <property type="component" value="Unassembled WGS sequence"/>
</dbReference>
<feature type="domain" description="UBA" evidence="2">
    <location>
        <begin position="569"/>
        <end position="615"/>
    </location>
</feature>
<name>A0A4E0S2P3_FASHE</name>
<evidence type="ECO:0000259" key="2">
    <source>
        <dbReference type="PROSITE" id="PS50030"/>
    </source>
</evidence>
<feature type="region of interest" description="Disordered" evidence="1">
    <location>
        <begin position="325"/>
        <end position="388"/>
    </location>
</feature>
<feature type="compositionally biased region" description="Polar residues" evidence="1">
    <location>
        <begin position="1085"/>
        <end position="1136"/>
    </location>
</feature>
<feature type="compositionally biased region" description="Polar residues" evidence="1">
    <location>
        <begin position="69"/>
        <end position="101"/>
    </location>
</feature>
<feature type="region of interest" description="Disordered" evidence="1">
    <location>
        <begin position="62"/>
        <end position="101"/>
    </location>
</feature>
<feature type="compositionally biased region" description="Low complexity" evidence="1">
    <location>
        <begin position="345"/>
        <end position="367"/>
    </location>
</feature>
<reference evidence="3" key="1">
    <citation type="submission" date="2019-03" db="EMBL/GenBank/DDBJ databases">
        <title>Improved annotation for the trematode Fasciola hepatica.</title>
        <authorList>
            <person name="Choi Y.-J."/>
            <person name="Martin J."/>
            <person name="Mitreva M."/>
        </authorList>
    </citation>
    <scope>NUCLEOTIDE SEQUENCE [LARGE SCALE GENOMIC DNA]</scope>
</reference>
<feature type="compositionally biased region" description="Polar residues" evidence="1">
    <location>
        <begin position="144"/>
        <end position="172"/>
    </location>
</feature>
<evidence type="ECO:0000313" key="4">
    <source>
        <dbReference type="Proteomes" id="UP000230066"/>
    </source>
</evidence>
<sequence length="1136" mass="117671">MLGSSAAPGADSNRRFPTGTSGWPLGAESADLLSDDRSGLSLSLSKMAVGNGMTPGSCFQPISEYGENQLGSSTSVVPGSKSLDSTGDGTMSHKSGKKTSIGSAEVDALFSSDPEEAIRSVVNTTEPWGLNPVDQSTPWDLSELASETGTSTVSCGSPSAGDATNSTGSANPTAPRAPSLFDAPTNASGSARRIGPSSTSSSSSVLESNVWPSEPPNGTGIWESHYENLGERTARWQQNSTAQLVQGSGAFGTQATGAPHSHHPGFVATGSNQSGSRANLGQLQSNADSGPSLFRGFNRPAPGLFPATAAGANLGARPVLGTASTTHPLGASIHGAPGTGSATRSFPLNSSPGLGSSSSWSFQSGPGAPDASLNAMTGNKGRWANTGGFNRVSGKTAHNTPHLLAGQSGGSNVRWPPMGNTPHVPTGWPVNDPRRPNMMQTAGGPTGMGGSVGGVGAAAGGWTNEASFFGQPNLSMMPPSRMNQPDFPSPMGLPQPRVGGSGAAGGVLPTGQQAFRTPHSAFYPTGMNPAFPPSSSISAGASAAASSVSANNQSQQQRLFLSPQQHSHQLQQQSVLRANAMRQLINMGFPEEEVQTIFSDINTSVERALMDLRDRTCHPGLDEMIKSFAGSGLMHMGFDDALCSEIGRPDLMPGPPGARPITLRIAQQNAMDSQLSKSGFSGPGPGTPVDNLELSLHVLQQRETQILQTIMQLHSKHQELNQKLTHIRSANMPFATNPVLQELQLQAFQVAQQIDAQHAQLKHVRSQVGMLKQITVTSSGCVIPGPLGTNNLACAAATTSTSATTTPTSAFNLLTSPSAWPAPASTVGPGFGADVDPLSSDSLSLNHPSHEPQGLKMGSGSFLWESGPWSGSSGPRGASASDMPGISAGVFASSDRLWQSTTTTPAYPTRHPFATYSNFSPLVDPIWTELGDTKFGGCGSSSDVHRSTTVTTMEPTDSDTAAGMNRAVASRAWLLVHNIPPHVSVGALKAAISSCLTNYYQEQGIDAQQYLDFELHPNMSARWVLLGFCNSTESAVFQDYLESACGTAGQVNGHYGAVKPISPSDALQRLQDIQSLASRIKGLGTENSSSNNAGPQSLSVLNYVNPPVGSSNDLSSPGTGMPESTSATSQQPGDKT</sequence>
<dbReference type="AlphaFoldDB" id="A0A4E0S2P3"/>
<keyword evidence="4" id="KW-1185">Reference proteome</keyword>
<dbReference type="InterPro" id="IPR015940">
    <property type="entry name" value="UBA"/>
</dbReference>
<protein>
    <recommendedName>
        <fullName evidence="2">UBA domain-containing protein</fullName>
    </recommendedName>
</protein>
<evidence type="ECO:0000256" key="1">
    <source>
        <dbReference type="SAM" id="MobiDB-lite"/>
    </source>
</evidence>
<comment type="caution">
    <text evidence="3">The sequence shown here is derived from an EMBL/GenBank/DDBJ whole genome shotgun (WGS) entry which is preliminary data.</text>
</comment>
<evidence type="ECO:0000313" key="3">
    <source>
        <dbReference type="EMBL" id="THD27872.1"/>
    </source>
</evidence>
<proteinExistence type="predicted"/>
<feature type="region of interest" description="Disordered" evidence="1">
    <location>
        <begin position="144"/>
        <end position="223"/>
    </location>
</feature>
<gene>
    <name evidence="3" type="ORF">D915_001238</name>
</gene>
<dbReference type="PROSITE" id="PS50030">
    <property type="entry name" value="UBA"/>
    <property type="match status" value="1"/>
</dbReference>
<feature type="region of interest" description="Disordered" evidence="1">
    <location>
        <begin position="1"/>
        <end position="30"/>
    </location>
</feature>
<organism evidence="3 4">
    <name type="scientific">Fasciola hepatica</name>
    <name type="common">Liver fluke</name>
    <dbReference type="NCBI Taxonomy" id="6192"/>
    <lineage>
        <taxon>Eukaryota</taxon>
        <taxon>Metazoa</taxon>
        <taxon>Spiralia</taxon>
        <taxon>Lophotrochozoa</taxon>
        <taxon>Platyhelminthes</taxon>
        <taxon>Trematoda</taxon>
        <taxon>Digenea</taxon>
        <taxon>Plagiorchiida</taxon>
        <taxon>Echinostomata</taxon>
        <taxon>Echinostomatoidea</taxon>
        <taxon>Fasciolidae</taxon>
        <taxon>Fasciola</taxon>
    </lineage>
</organism>